<organism evidence="2 3">
    <name type="scientific">Ajellomyces capsulatus</name>
    <name type="common">Darling's disease fungus</name>
    <name type="synonym">Histoplasma capsulatum</name>
    <dbReference type="NCBI Taxonomy" id="5037"/>
    <lineage>
        <taxon>Eukaryota</taxon>
        <taxon>Fungi</taxon>
        <taxon>Dikarya</taxon>
        <taxon>Ascomycota</taxon>
        <taxon>Pezizomycotina</taxon>
        <taxon>Eurotiomycetes</taxon>
        <taxon>Eurotiomycetidae</taxon>
        <taxon>Onygenales</taxon>
        <taxon>Ajellomycetaceae</taxon>
        <taxon>Histoplasma</taxon>
    </lineage>
</organism>
<sequence length="153" mass="16999">MANGRGGGKQGISVPITTPRHPSTLNEGPLGRWTHGISVKWKNLHALEFDFASQESDITTQSSSLQTARNTLFSAPSEAFWDKIKTEMRAKSTLRQCYPQRASMAKRFSDVLATSLLETHIIMKSCRSGLQTDYSPSFAGEMSPRSESYWLAL</sequence>
<evidence type="ECO:0000256" key="1">
    <source>
        <dbReference type="SAM" id="MobiDB-lite"/>
    </source>
</evidence>
<feature type="region of interest" description="Disordered" evidence="1">
    <location>
        <begin position="1"/>
        <end position="29"/>
    </location>
</feature>
<evidence type="ECO:0000313" key="3">
    <source>
        <dbReference type="Proteomes" id="UP000663671"/>
    </source>
</evidence>
<name>A0A8A1MIZ8_AJECA</name>
<evidence type="ECO:0000313" key="2">
    <source>
        <dbReference type="EMBL" id="QSS65845.1"/>
    </source>
</evidence>
<dbReference type="AlphaFoldDB" id="A0A8A1MIZ8"/>
<feature type="compositionally biased region" description="Gly residues" evidence="1">
    <location>
        <begin position="1"/>
        <end position="10"/>
    </location>
</feature>
<dbReference type="VEuPathDB" id="FungiDB:I7I51_06696"/>
<protein>
    <submittedName>
        <fullName evidence="2">Uncharacterized protein</fullName>
    </submittedName>
</protein>
<accession>A0A8A1MIZ8</accession>
<proteinExistence type="predicted"/>
<dbReference type="EMBL" id="CP069115">
    <property type="protein sequence ID" value="QSS65845.1"/>
    <property type="molecule type" value="Genomic_DNA"/>
</dbReference>
<dbReference type="Proteomes" id="UP000663671">
    <property type="component" value="Chromosome 3"/>
</dbReference>
<gene>
    <name evidence="2" type="ORF">I7I51_06696</name>
</gene>
<reference evidence="2" key="1">
    <citation type="submission" date="2021-01" db="EMBL/GenBank/DDBJ databases">
        <title>Chromosome-level genome assembly of a human fungal pathogen reveals clustering of transcriptionally co-regulated genes.</title>
        <authorList>
            <person name="Voorhies M."/>
            <person name="Cohen S."/>
            <person name="Shea T.P."/>
            <person name="Petrus S."/>
            <person name="Munoz J.F."/>
            <person name="Poplawski S."/>
            <person name="Goldman W.E."/>
            <person name="Michael T."/>
            <person name="Cuomo C.A."/>
            <person name="Sil A."/>
            <person name="Beyhan S."/>
        </authorList>
    </citation>
    <scope>NUCLEOTIDE SEQUENCE</scope>
    <source>
        <strain evidence="2">WU24</strain>
    </source>
</reference>